<dbReference type="EMBL" id="BTGU01000920">
    <property type="protein sequence ID" value="GMN69732.1"/>
    <property type="molecule type" value="Genomic_DNA"/>
</dbReference>
<keyword evidence="2" id="KW-1185">Reference proteome</keyword>
<evidence type="ECO:0000313" key="2">
    <source>
        <dbReference type="Proteomes" id="UP001187192"/>
    </source>
</evidence>
<organism evidence="1 2">
    <name type="scientific">Ficus carica</name>
    <name type="common">Common fig</name>
    <dbReference type="NCBI Taxonomy" id="3494"/>
    <lineage>
        <taxon>Eukaryota</taxon>
        <taxon>Viridiplantae</taxon>
        <taxon>Streptophyta</taxon>
        <taxon>Embryophyta</taxon>
        <taxon>Tracheophyta</taxon>
        <taxon>Spermatophyta</taxon>
        <taxon>Magnoliopsida</taxon>
        <taxon>eudicotyledons</taxon>
        <taxon>Gunneridae</taxon>
        <taxon>Pentapetalae</taxon>
        <taxon>rosids</taxon>
        <taxon>fabids</taxon>
        <taxon>Rosales</taxon>
        <taxon>Moraceae</taxon>
        <taxon>Ficeae</taxon>
        <taxon>Ficus</taxon>
    </lineage>
</organism>
<comment type="caution">
    <text evidence="1">The sequence shown here is derived from an EMBL/GenBank/DDBJ whole genome shotgun (WGS) entry which is preliminary data.</text>
</comment>
<evidence type="ECO:0000313" key="1">
    <source>
        <dbReference type="EMBL" id="GMN69732.1"/>
    </source>
</evidence>
<protein>
    <submittedName>
        <fullName evidence="1">Uncharacterized protein</fullName>
    </submittedName>
</protein>
<accession>A0AA88E7V7</accession>
<dbReference type="Proteomes" id="UP001187192">
    <property type="component" value="Unassembled WGS sequence"/>
</dbReference>
<name>A0AA88E7V7_FICCA</name>
<gene>
    <name evidence="1" type="ORF">TIFTF001_038778</name>
</gene>
<proteinExistence type="predicted"/>
<dbReference type="AlphaFoldDB" id="A0AA88E7V7"/>
<reference evidence="1" key="1">
    <citation type="submission" date="2023-07" db="EMBL/GenBank/DDBJ databases">
        <title>draft genome sequence of fig (Ficus carica).</title>
        <authorList>
            <person name="Takahashi T."/>
            <person name="Nishimura K."/>
        </authorList>
    </citation>
    <scope>NUCLEOTIDE SEQUENCE</scope>
</reference>
<sequence length="33" mass="3767">MKPSAIKKEQAEKAVDDIKKSWDSLKFSCSVLR</sequence>